<feature type="transmembrane region" description="Helical" evidence="8">
    <location>
        <begin position="52"/>
        <end position="74"/>
    </location>
</feature>
<organism evidence="9 10">
    <name type="scientific">Pelotomaculum schinkii</name>
    <dbReference type="NCBI Taxonomy" id="78350"/>
    <lineage>
        <taxon>Bacteria</taxon>
        <taxon>Bacillati</taxon>
        <taxon>Bacillota</taxon>
        <taxon>Clostridia</taxon>
        <taxon>Eubacteriales</taxon>
        <taxon>Desulfotomaculaceae</taxon>
        <taxon>Pelotomaculum</taxon>
    </lineage>
</organism>
<dbReference type="Proteomes" id="UP000298324">
    <property type="component" value="Unassembled WGS sequence"/>
</dbReference>
<proteinExistence type="inferred from homology"/>
<evidence type="ECO:0000256" key="8">
    <source>
        <dbReference type="SAM" id="Phobius"/>
    </source>
</evidence>
<feature type="transmembrane region" description="Helical" evidence="8">
    <location>
        <begin position="95"/>
        <end position="117"/>
    </location>
</feature>
<sequence length="163" mass="17784">MPLPFLLILLLATLLLQTSVLEVVSVAGVKPDLVMLIVVLNGFLLGPREGAFLGYISGIVEDLFLGEYIGLNAISKMAAGYLAGVAGERLYKENIMVATGVTFFSAGAGLLVNYLLLFYLDLHVSPYYALLRLALPTAVYTSLLAPFVFGRIFRYLQVRSKDF</sequence>
<evidence type="ECO:0000256" key="1">
    <source>
        <dbReference type="ARBA" id="ARBA00004651"/>
    </source>
</evidence>
<reference evidence="9 10" key="1">
    <citation type="journal article" date="2018" name="Environ. Microbiol.">
        <title>Novel energy conservation strategies and behaviour of Pelotomaculum schinkii driving syntrophic propionate catabolism.</title>
        <authorList>
            <person name="Hidalgo-Ahumada C.A.P."/>
            <person name="Nobu M.K."/>
            <person name="Narihiro T."/>
            <person name="Tamaki H."/>
            <person name="Liu W.T."/>
            <person name="Kamagata Y."/>
            <person name="Stams A.J.M."/>
            <person name="Imachi H."/>
            <person name="Sousa D.Z."/>
        </authorList>
    </citation>
    <scope>NUCLEOTIDE SEQUENCE [LARGE SCALE GENOMIC DNA]</scope>
    <source>
        <strain evidence="9 10">HH</strain>
    </source>
</reference>
<dbReference type="EMBL" id="QFGA01000001">
    <property type="protein sequence ID" value="TEB07319.1"/>
    <property type="molecule type" value="Genomic_DNA"/>
</dbReference>
<evidence type="ECO:0000256" key="4">
    <source>
        <dbReference type="ARBA" id="ARBA00022692"/>
    </source>
</evidence>
<keyword evidence="10" id="KW-1185">Reference proteome</keyword>
<dbReference type="NCBIfam" id="TIGR03426">
    <property type="entry name" value="shape_MreD"/>
    <property type="match status" value="1"/>
</dbReference>
<evidence type="ECO:0000256" key="2">
    <source>
        <dbReference type="ARBA" id="ARBA00007776"/>
    </source>
</evidence>
<keyword evidence="6 8" id="KW-1133">Transmembrane helix</keyword>
<dbReference type="Gene3D" id="1.10.1760.20">
    <property type="match status" value="1"/>
</dbReference>
<keyword evidence="3" id="KW-1003">Cell membrane</keyword>
<evidence type="ECO:0000256" key="6">
    <source>
        <dbReference type="ARBA" id="ARBA00022989"/>
    </source>
</evidence>
<evidence type="ECO:0000313" key="9">
    <source>
        <dbReference type="EMBL" id="TEB07319.1"/>
    </source>
</evidence>
<protein>
    <submittedName>
        <fullName evidence="9">Rod shape-determining protein MreD</fullName>
    </submittedName>
</protein>
<name>A0A4Y7REV9_9FIRM</name>
<comment type="similarity">
    <text evidence="2">Belongs to the MreD family.</text>
</comment>
<evidence type="ECO:0000256" key="3">
    <source>
        <dbReference type="ARBA" id="ARBA00022475"/>
    </source>
</evidence>
<evidence type="ECO:0000256" key="5">
    <source>
        <dbReference type="ARBA" id="ARBA00022960"/>
    </source>
</evidence>
<keyword evidence="5" id="KW-0133">Cell shape</keyword>
<dbReference type="Pfam" id="PF04093">
    <property type="entry name" value="MreD"/>
    <property type="match status" value="1"/>
</dbReference>
<dbReference type="GO" id="GO:0005886">
    <property type="term" value="C:plasma membrane"/>
    <property type="evidence" value="ECO:0007669"/>
    <property type="project" value="UniProtKB-SubCell"/>
</dbReference>
<accession>A0A4Y7REV9</accession>
<dbReference type="GO" id="GO:0008360">
    <property type="term" value="P:regulation of cell shape"/>
    <property type="evidence" value="ECO:0007669"/>
    <property type="project" value="UniProtKB-KW"/>
</dbReference>
<evidence type="ECO:0000313" key="10">
    <source>
        <dbReference type="Proteomes" id="UP000298324"/>
    </source>
</evidence>
<dbReference type="RefSeq" id="WP_190239245.1">
    <property type="nucleotide sequence ID" value="NZ_QFGA01000001.1"/>
</dbReference>
<comment type="caution">
    <text evidence="9">The sequence shown here is derived from an EMBL/GenBank/DDBJ whole genome shotgun (WGS) entry which is preliminary data.</text>
</comment>
<feature type="transmembrane region" description="Helical" evidence="8">
    <location>
        <begin position="129"/>
        <end position="153"/>
    </location>
</feature>
<gene>
    <name evidence="9" type="ORF">Psch_00866</name>
</gene>
<keyword evidence="4 8" id="KW-0812">Transmembrane</keyword>
<keyword evidence="7 8" id="KW-0472">Membrane</keyword>
<evidence type="ECO:0000256" key="7">
    <source>
        <dbReference type="ARBA" id="ARBA00023136"/>
    </source>
</evidence>
<dbReference type="InterPro" id="IPR007227">
    <property type="entry name" value="Cell_shape_determining_MreD"/>
</dbReference>
<dbReference type="AlphaFoldDB" id="A0A4Y7REV9"/>
<comment type="subcellular location">
    <subcellularLocation>
        <location evidence="1">Cell membrane</location>
        <topology evidence="1">Multi-pass membrane protein</topology>
    </subcellularLocation>
</comment>